<dbReference type="GO" id="GO:0005829">
    <property type="term" value="C:cytosol"/>
    <property type="evidence" value="ECO:0007669"/>
    <property type="project" value="TreeGrafter"/>
</dbReference>
<keyword evidence="2" id="KW-0808">Transferase</keyword>
<dbReference type="Proteomes" id="UP000001784">
    <property type="component" value="Chromosome"/>
</dbReference>
<dbReference type="InParanoid" id="A0LJA2"/>
<proteinExistence type="predicted"/>
<name>A0LJA2_SYNFM</name>
<dbReference type="HOGENOM" id="CLU_054974_3_2_7"/>
<gene>
    <name evidence="2" type="ordered locus">Sfum_1819</name>
</gene>
<evidence type="ECO:0000313" key="3">
    <source>
        <dbReference type="Proteomes" id="UP000001784"/>
    </source>
</evidence>
<dbReference type="PANTHER" id="PTHR42695">
    <property type="entry name" value="GLUTAMINE AMIDOTRANSFERASE YLR126C-RELATED"/>
    <property type="match status" value="1"/>
</dbReference>
<dbReference type="EMBL" id="CP000478">
    <property type="protein sequence ID" value="ABK17504.1"/>
    <property type="molecule type" value="Genomic_DNA"/>
</dbReference>
<dbReference type="InterPro" id="IPR044992">
    <property type="entry name" value="ChyE-like"/>
</dbReference>
<feature type="domain" description="Glutamine amidotransferase" evidence="1">
    <location>
        <begin position="40"/>
        <end position="178"/>
    </location>
</feature>
<dbReference type="GO" id="GO:0016740">
    <property type="term" value="F:transferase activity"/>
    <property type="evidence" value="ECO:0007669"/>
    <property type="project" value="UniProtKB-KW"/>
</dbReference>
<dbReference type="STRING" id="335543.Sfum_1819"/>
<reference evidence="2 3" key="1">
    <citation type="submission" date="2006-10" db="EMBL/GenBank/DDBJ databases">
        <title>Complete sequence of Syntrophobacter fumaroxidans MPOB.</title>
        <authorList>
            <consortium name="US DOE Joint Genome Institute"/>
            <person name="Copeland A."/>
            <person name="Lucas S."/>
            <person name="Lapidus A."/>
            <person name="Barry K."/>
            <person name="Detter J.C."/>
            <person name="Glavina del Rio T."/>
            <person name="Hammon N."/>
            <person name="Israni S."/>
            <person name="Pitluck S."/>
            <person name="Goltsman E.G."/>
            <person name="Martinez M."/>
            <person name="Schmutz J."/>
            <person name="Larimer F."/>
            <person name="Land M."/>
            <person name="Hauser L."/>
            <person name="Kyrpides N."/>
            <person name="Kim E."/>
            <person name="Boone D.R."/>
            <person name="Brockman F."/>
            <person name="Culley D."/>
            <person name="Ferry J."/>
            <person name="Gunsalus R."/>
            <person name="McInerney M.J."/>
            <person name="Morrison M."/>
            <person name="Plugge C."/>
            <person name="Rohlin L."/>
            <person name="Scholten J."/>
            <person name="Sieber J."/>
            <person name="Stams A.J.M."/>
            <person name="Worm P."/>
            <person name="Henstra A.M."/>
            <person name="Richardson P."/>
        </authorList>
    </citation>
    <scope>NUCLEOTIDE SEQUENCE [LARGE SCALE GENOMIC DNA]</scope>
    <source>
        <strain evidence="3">DSM 10017 / MPOB</strain>
    </source>
</reference>
<dbReference type="KEGG" id="sfu:Sfum_1819"/>
<organism evidence="2 3">
    <name type="scientific">Syntrophobacter fumaroxidans (strain DSM 10017 / MPOB)</name>
    <dbReference type="NCBI Taxonomy" id="335543"/>
    <lineage>
        <taxon>Bacteria</taxon>
        <taxon>Pseudomonadati</taxon>
        <taxon>Thermodesulfobacteriota</taxon>
        <taxon>Syntrophobacteria</taxon>
        <taxon>Syntrophobacterales</taxon>
        <taxon>Syntrophobacteraceae</taxon>
        <taxon>Syntrophobacter</taxon>
    </lineage>
</organism>
<dbReference type="InterPro" id="IPR017926">
    <property type="entry name" value="GATASE"/>
</dbReference>
<keyword evidence="3" id="KW-1185">Reference proteome</keyword>
<dbReference type="InterPro" id="IPR029062">
    <property type="entry name" value="Class_I_gatase-like"/>
</dbReference>
<sequence>MIVIVQNDPEVPCGVLPELAEQKCIGYEIVPAFEGVEYPEVHGIRGAVVLGGKMSVHDIAIHPFLDRVKKYIGRLLADAVPFLGICLGGQLLAEVLGARVCRNSHGERGCRTVSVTSQGLASPLFRGLPERFVTFQWHDDSFDLPESAVRLARSESCSNQAFEWGGNAYGLQFHPEVDGRIVAAWSDGDERHVREFADREGHYRAHSRRLLENFLDIVLRCR</sequence>
<keyword evidence="2" id="KW-0315">Glutamine amidotransferase</keyword>
<evidence type="ECO:0000259" key="1">
    <source>
        <dbReference type="Pfam" id="PF00117"/>
    </source>
</evidence>
<protein>
    <submittedName>
        <fullName evidence="2">Glutamine amidotransferase class-I</fullName>
    </submittedName>
</protein>
<dbReference type="PANTHER" id="PTHR42695:SF5">
    <property type="entry name" value="GLUTAMINE AMIDOTRANSFERASE YLR126C-RELATED"/>
    <property type="match status" value="1"/>
</dbReference>
<dbReference type="RefSeq" id="WP_011698674.1">
    <property type="nucleotide sequence ID" value="NC_008554.1"/>
</dbReference>
<dbReference type="PROSITE" id="PS51273">
    <property type="entry name" value="GATASE_TYPE_1"/>
    <property type="match status" value="1"/>
</dbReference>
<dbReference type="SUPFAM" id="SSF52317">
    <property type="entry name" value="Class I glutamine amidotransferase-like"/>
    <property type="match status" value="1"/>
</dbReference>
<dbReference type="eggNOG" id="COG0518">
    <property type="taxonomic scope" value="Bacteria"/>
</dbReference>
<dbReference type="CDD" id="cd01741">
    <property type="entry name" value="GATase1_1"/>
    <property type="match status" value="1"/>
</dbReference>
<dbReference type="AlphaFoldDB" id="A0LJA2"/>
<accession>A0LJA2</accession>
<dbReference type="Pfam" id="PF00117">
    <property type="entry name" value="GATase"/>
    <property type="match status" value="1"/>
</dbReference>
<evidence type="ECO:0000313" key="2">
    <source>
        <dbReference type="EMBL" id="ABK17504.1"/>
    </source>
</evidence>
<dbReference type="Gene3D" id="3.40.50.880">
    <property type="match status" value="1"/>
</dbReference>
<dbReference type="OrthoDB" id="9813383at2"/>